<keyword evidence="3" id="KW-1185">Reference proteome</keyword>
<name>A0AAN7ABL3_9PEZI</name>
<dbReference type="EMBL" id="MU866103">
    <property type="protein sequence ID" value="KAK4180130.1"/>
    <property type="molecule type" value="Genomic_DNA"/>
</dbReference>
<evidence type="ECO:0000313" key="3">
    <source>
        <dbReference type="Proteomes" id="UP001302321"/>
    </source>
</evidence>
<evidence type="ECO:0000313" key="2">
    <source>
        <dbReference type="EMBL" id="KAK4180130.1"/>
    </source>
</evidence>
<feature type="region of interest" description="Disordered" evidence="1">
    <location>
        <begin position="176"/>
        <end position="196"/>
    </location>
</feature>
<protein>
    <submittedName>
        <fullName evidence="2">Uncharacterized protein</fullName>
    </submittedName>
</protein>
<reference evidence="2" key="2">
    <citation type="submission" date="2023-05" db="EMBL/GenBank/DDBJ databases">
        <authorList>
            <consortium name="Lawrence Berkeley National Laboratory"/>
            <person name="Steindorff A."/>
            <person name="Hensen N."/>
            <person name="Bonometti L."/>
            <person name="Westerberg I."/>
            <person name="Brannstrom I.O."/>
            <person name="Guillou S."/>
            <person name="Cros-Aarteil S."/>
            <person name="Calhoun S."/>
            <person name="Haridas S."/>
            <person name="Kuo A."/>
            <person name="Mondo S."/>
            <person name="Pangilinan J."/>
            <person name="Riley R."/>
            <person name="Labutti K."/>
            <person name="Andreopoulos B."/>
            <person name="Lipzen A."/>
            <person name="Chen C."/>
            <person name="Yanf M."/>
            <person name="Daum C."/>
            <person name="Ng V."/>
            <person name="Clum A."/>
            <person name="Ohm R."/>
            <person name="Martin F."/>
            <person name="Silar P."/>
            <person name="Natvig D."/>
            <person name="Lalanne C."/>
            <person name="Gautier V."/>
            <person name="Ament-Velasquez S.L."/>
            <person name="Kruys A."/>
            <person name="Hutchinson M.I."/>
            <person name="Powell A.J."/>
            <person name="Barry K."/>
            <person name="Miller A.N."/>
            <person name="Grigoriev I.V."/>
            <person name="Debuchy R."/>
            <person name="Gladieux P."/>
            <person name="Thoren M.H."/>
            <person name="Johannesson H."/>
        </authorList>
    </citation>
    <scope>NUCLEOTIDE SEQUENCE</scope>
    <source>
        <strain evidence="2">CBS 892.96</strain>
    </source>
</reference>
<feature type="region of interest" description="Disordered" evidence="1">
    <location>
        <begin position="1"/>
        <end position="54"/>
    </location>
</feature>
<comment type="caution">
    <text evidence="2">The sequence shown here is derived from an EMBL/GenBank/DDBJ whole genome shotgun (WGS) entry which is preliminary data.</text>
</comment>
<feature type="region of interest" description="Disordered" evidence="1">
    <location>
        <begin position="455"/>
        <end position="522"/>
    </location>
</feature>
<gene>
    <name evidence="2" type="ORF">QBC36DRAFT_307542</name>
</gene>
<organism evidence="2 3">
    <name type="scientific">Triangularia setosa</name>
    <dbReference type="NCBI Taxonomy" id="2587417"/>
    <lineage>
        <taxon>Eukaryota</taxon>
        <taxon>Fungi</taxon>
        <taxon>Dikarya</taxon>
        <taxon>Ascomycota</taxon>
        <taxon>Pezizomycotina</taxon>
        <taxon>Sordariomycetes</taxon>
        <taxon>Sordariomycetidae</taxon>
        <taxon>Sordariales</taxon>
        <taxon>Podosporaceae</taxon>
        <taxon>Triangularia</taxon>
    </lineage>
</organism>
<dbReference type="Proteomes" id="UP001302321">
    <property type="component" value="Unassembled WGS sequence"/>
</dbReference>
<sequence>MMLHDDTLPQNPATNGPFSHRQASTKYKHTPKRVSPAREPTPFSSTPTPPSSEIQYRAAPNLFELDLRPLHPRLKRGTCVGSSDIQKPGARWWGLTERVLSVPGAAWRCCRGMTFWTLSDLVACVATRPVSCAKDAAGSGWPHELKVSISLTGHSELVVSLEPFCSAALQNTLQTDVPDMTPASSDVETDTRDHTSTWDSRGLFDAGLSRRGAFALDGKENKPEAGVNERPIVVVCNPSSQCGCRLEKTRHCCDMPGTNDDEITARCHARARAVLTLFDPKFAGLAPESLPYLLSGHKNRTFCLIGQQMPAAVAAVLEFPDIHYNAISSVNWTIRSSINQEAYRPKESALRVSSSQYAVLRTAYNYTGVTAGHEGENPLFSTTEHHLWMIRQKMHLVGTEQRTLLPKSGTASWQRRLLVCSVLHGFLASFLFTEHGGCCCPFGVKKAIEPGNFDEAPRGCRPTTTLKPERRSVPAKRGTVRNAEQKRPLNLNVKQREESGVPLISTLPPPTPTYSHTNGRPD</sequence>
<accession>A0AAN7ABL3</accession>
<feature type="compositionally biased region" description="Polar residues" evidence="1">
    <location>
        <begin position="8"/>
        <end position="25"/>
    </location>
</feature>
<proteinExistence type="predicted"/>
<evidence type="ECO:0000256" key="1">
    <source>
        <dbReference type="SAM" id="MobiDB-lite"/>
    </source>
</evidence>
<dbReference type="AlphaFoldDB" id="A0AAN7ABL3"/>
<reference evidence="2" key="1">
    <citation type="journal article" date="2023" name="Mol. Phylogenet. Evol.">
        <title>Genome-scale phylogeny and comparative genomics of the fungal order Sordariales.</title>
        <authorList>
            <person name="Hensen N."/>
            <person name="Bonometti L."/>
            <person name="Westerberg I."/>
            <person name="Brannstrom I.O."/>
            <person name="Guillou S."/>
            <person name="Cros-Aarteil S."/>
            <person name="Calhoun S."/>
            <person name="Haridas S."/>
            <person name="Kuo A."/>
            <person name="Mondo S."/>
            <person name="Pangilinan J."/>
            <person name="Riley R."/>
            <person name="LaButti K."/>
            <person name="Andreopoulos B."/>
            <person name="Lipzen A."/>
            <person name="Chen C."/>
            <person name="Yan M."/>
            <person name="Daum C."/>
            <person name="Ng V."/>
            <person name="Clum A."/>
            <person name="Steindorff A."/>
            <person name="Ohm R.A."/>
            <person name="Martin F."/>
            <person name="Silar P."/>
            <person name="Natvig D.O."/>
            <person name="Lalanne C."/>
            <person name="Gautier V."/>
            <person name="Ament-Velasquez S.L."/>
            <person name="Kruys A."/>
            <person name="Hutchinson M.I."/>
            <person name="Powell A.J."/>
            <person name="Barry K."/>
            <person name="Miller A.N."/>
            <person name="Grigoriev I.V."/>
            <person name="Debuchy R."/>
            <person name="Gladieux P."/>
            <person name="Hiltunen Thoren M."/>
            <person name="Johannesson H."/>
        </authorList>
    </citation>
    <scope>NUCLEOTIDE SEQUENCE</scope>
    <source>
        <strain evidence="2">CBS 892.96</strain>
    </source>
</reference>